<dbReference type="EMBL" id="WLYK01000006">
    <property type="protein sequence ID" value="MTD15654.1"/>
    <property type="molecule type" value="Genomic_DNA"/>
</dbReference>
<protein>
    <submittedName>
        <fullName evidence="6">TetR family transcriptional regulator</fullName>
    </submittedName>
</protein>
<evidence type="ECO:0000313" key="6">
    <source>
        <dbReference type="EMBL" id="MTD15654.1"/>
    </source>
</evidence>
<evidence type="ECO:0000256" key="3">
    <source>
        <dbReference type="ARBA" id="ARBA00023163"/>
    </source>
</evidence>
<keyword evidence="7" id="KW-1185">Reference proteome</keyword>
<dbReference type="SUPFAM" id="SSF46689">
    <property type="entry name" value="Homeodomain-like"/>
    <property type="match status" value="1"/>
</dbReference>
<feature type="DNA-binding region" description="H-T-H motif" evidence="4">
    <location>
        <begin position="44"/>
        <end position="63"/>
    </location>
</feature>
<comment type="caution">
    <text evidence="6">The sequence shown here is derived from an EMBL/GenBank/DDBJ whole genome shotgun (WGS) entry which is preliminary data.</text>
</comment>
<sequence>MTQVIAGSRERVSRVQRRRFAHRRDQLASSALQTLAELGYARTSLRDIADHSEFSHGVLHYYFTDKIDLITAAVRMFKQDCVHRYDDIVDNATSADELRVEFAAAMARTLRTEAPEHRLWYDIRNQSLFEGAFRDDVLELDAGIEAMIWRVVSRHAELDGVSVHVERPVAYAMFDGLFHQSLLRFVSGDEGAVGDLEDRACALLETTTA</sequence>
<dbReference type="PANTHER" id="PTHR30055:SF234">
    <property type="entry name" value="HTH-TYPE TRANSCRIPTIONAL REGULATOR BETI"/>
    <property type="match status" value="1"/>
</dbReference>
<keyword evidence="2 4" id="KW-0238">DNA-binding</keyword>
<organism evidence="6 7">
    <name type="scientific">Nakamurella alba</name>
    <dbReference type="NCBI Taxonomy" id="2665158"/>
    <lineage>
        <taxon>Bacteria</taxon>
        <taxon>Bacillati</taxon>
        <taxon>Actinomycetota</taxon>
        <taxon>Actinomycetes</taxon>
        <taxon>Nakamurellales</taxon>
        <taxon>Nakamurellaceae</taxon>
        <taxon>Nakamurella</taxon>
    </lineage>
</organism>
<gene>
    <name evidence="6" type="ORF">GIS00_17105</name>
</gene>
<evidence type="ECO:0000313" key="7">
    <source>
        <dbReference type="Proteomes" id="UP000460221"/>
    </source>
</evidence>
<keyword evidence="1" id="KW-0805">Transcription regulation</keyword>
<feature type="domain" description="HTH tetR-type" evidence="5">
    <location>
        <begin position="21"/>
        <end position="81"/>
    </location>
</feature>
<evidence type="ECO:0000256" key="1">
    <source>
        <dbReference type="ARBA" id="ARBA00023015"/>
    </source>
</evidence>
<dbReference type="Pfam" id="PF00440">
    <property type="entry name" value="TetR_N"/>
    <property type="match status" value="1"/>
</dbReference>
<dbReference type="InterPro" id="IPR009057">
    <property type="entry name" value="Homeodomain-like_sf"/>
</dbReference>
<evidence type="ECO:0000256" key="4">
    <source>
        <dbReference type="PROSITE-ProRule" id="PRU00335"/>
    </source>
</evidence>
<evidence type="ECO:0000256" key="2">
    <source>
        <dbReference type="ARBA" id="ARBA00023125"/>
    </source>
</evidence>
<proteinExistence type="predicted"/>
<dbReference type="InterPro" id="IPR001647">
    <property type="entry name" value="HTH_TetR"/>
</dbReference>
<dbReference type="Proteomes" id="UP000460221">
    <property type="component" value="Unassembled WGS sequence"/>
</dbReference>
<dbReference type="AlphaFoldDB" id="A0A7K1FS53"/>
<dbReference type="Gene3D" id="1.10.357.10">
    <property type="entry name" value="Tetracycline Repressor, domain 2"/>
    <property type="match status" value="1"/>
</dbReference>
<reference evidence="6 7" key="1">
    <citation type="submission" date="2019-11" db="EMBL/GenBank/DDBJ databases">
        <authorList>
            <person name="Jiang L.-Q."/>
        </authorList>
    </citation>
    <scope>NUCLEOTIDE SEQUENCE [LARGE SCALE GENOMIC DNA]</scope>
    <source>
        <strain evidence="6 7">YIM 132087</strain>
    </source>
</reference>
<evidence type="ECO:0000259" key="5">
    <source>
        <dbReference type="PROSITE" id="PS50977"/>
    </source>
</evidence>
<dbReference type="PROSITE" id="PS50977">
    <property type="entry name" value="HTH_TETR_2"/>
    <property type="match status" value="1"/>
</dbReference>
<dbReference type="PANTHER" id="PTHR30055">
    <property type="entry name" value="HTH-TYPE TRANSCRIPTIONAL REGULATOR RUTR"/>
    <property type="match status" value="1"/>
</dbReference>
<name>A0A7K1FS53_9ACTN</name>
<keyword evidence="3" id="KW-0804">Transcription</keyword>
<dbReference type="InterPro" id="IPR050109">
    <property type="entry name" value="HTH-type_TetR-like_transc_reg"/>
</dbReference>
<dbReference type="GO" id="GO:0003700">
    <property type="term" value="F:DNA-binding transcription factor activity"/>
    <property type="evidence" value="ECO:0007669"/>
    <property type="project" value="TreeGrafter"/>
</dbReference>
<accession>A0A7K1FS53</accession>
<dbReference type="RefSeq" id="WP_154769616.1">
    <property type="nucleotide sequence ID" value="NZ_WLYK01000006.1"/>
</dbReference>
<dbReference type="GO" id="GO:0000976">
    <property type="term" value="F:transcription cis-regulatory region binding"/>
    <property type="evidence" value="ECO:0007669"/>
    <property type="project" value="TreeGrafter"/>
</dbReference>